<dbReference type="InterPro" id="IPR013249">
    <property type="entry name" value="RNA_pol_sigma70_r4_t2"/>
</dbReference>
<keyword evidence="4" id="KW-0731">Sigma factor</keyword>
<comment type="subunit">
    <text evidence="2">Interacts transiently with the RNA polymerase catalytic core formed by RpoA, RpoB, RpoC and RpoZ (2 alpha, 1 beta, 1 beta' and 1 omega subunit) to form the RNA polymerase holoenzyme that can initiate transcription.</text>
</comment>
<dbReference type="PANTHER" id="PTHR30173">
    <property type="entry name" value="SIGMA 19 FACTOR"/>
    <property type="match status" value="1"/>
</dbReference>
<dbReference type="Gene3D" id="1.10.10.10">
    <property type="entry name" value="Winged helix-like DNA-binding domain superfamily/Winged helix DNA-binding domain"/>
    <property type="match status" value="1"/>
</dbReference>
<dbReference type="Pfam" id="PF04542">
    <property type="entry name" value="Sigma70_r2"/>
    <property type="match status" value="1"/>
</dbReference>
<keyword evidence="3" id="KW-0805">Transcription regulation</keyword>
<sequence>MDQADDAVPIADLLDERRHLLNVAYWMLGTGPEAEDVVTETYRQWYGLSDLQRERITDPYAWLTETTGSICLARLVLPERRPAGSGGEDGDTAAGLHRALEEEINDALLSALGALPPVERAAFVLNDVFAMPPRAVADIVGRTPRECAELADRARRSLRASHAHPTTPQQHDRIVRAVRRACVTADAAHLASLLAPDATAFFDGGGKVRALTRPVRGDQHVARTLLTLLTPRRDTTLHLGPANGRTAIVVRHNDQVAAVISFDVTGHHVIQVWAVLNPDKLRTWNRPHAPGTPSSTAVED</sequence>
<comment type="caution">
    <text evidence="8">The sequence shown here is derived from an EMBL/GenBank/DDBJ whole genome shotgun (WGS) entry which is preliminary data.</text>
</comment>
<dbReference type="InterPro" id="IPR052704">
    <property type="entry name" value="ECF_Sigma-70_Domain"/>
</dbReference>
<feature type="domain" description="RNA polymerase sigma-70 region 2" evidence="6">
    <location>
        <begin position="17"/>
        <end position="67"/>
    </location>
</feature>
<evidence type="ECO:0000313" key="8">
    <source>
        <dbReference type="EMBL" id="MEU5713805.1"/>
    </source>
</evidence>
<dbReference type="InterPro" id="IPR007627">
    <property type="entry name" value="RNA_pol_sigma70_r2"/>
</dbReference>
<dbReference type="Proteomes" id="UP001551011">
    <property type="component" value="Unassembled WGS sequence"/>
</dbReference>
<dbReference type="EMBL" id="JBFAEG010000060">
    <property type="protein sequence ID" value="MEU5713805.1"/>
    <property type="molecule type" value="Genomic_DNA"/>
</dbReference>
<dbReference type="Pfam" id="PF08281">
    <property type="entry name" value="Sigma70_r4_2"/>
    <property type="match status" value="1"/>
</dbReference>
<evidence type="ECO:0000256" key="1">
    <source>
        <dbReference type="ARBA" id="ARBA00010641"/>
    </source>
</evidence>
<evidence type="ECO:0000256" key="5">
    <source>
        <dbReference type="ARBA" id="ARBA00023163"/>
    </source>
</evidence>
<evidence type="ECO:0000256" key="4">
    <source>
        <dbReference type="ARBA" id="ARBA00023082"/>
    </source>
</evidence>
<evidence type="ECO:0000313" key="9">
    <source>
        <dbReference type="Proteomes" id="UP001551011"/>
    </source>
</evidence>
<keyword evidence="5" id="KW-0804">Transcription</keyword>
<evidence type="ECO:0000259" key="6">
    <source>
        <dbReference type="Pfam" id="PF04542"/>
    </source>
</evidence>
<evidence type="ECO:0000256" key="2">
    <source>
        <dbReference type="ARBA" id="ARBA00011344"/>
    </source>
</evidence>
<organism evidence="8 9">
    <name type="scientific">Streptomyces flaveolus</name>
    <dbReference type="NCBI Taxonomy" id="67297"/>
    <lineage>
        <taxon>Bacteria</taxon>
        <taxon>Bacillati</taxon>
        <taxon>Actinomycetota</taxon>
        <taxon>Actinomycetes</taxon>
        <taxon>Kitasatosporales</taxon>
        <taxon>Streptomycetaceae</taxon>
        <taxon>Streptomyces</taxon>
    </lineage>
</organism>
<dbReference type="SUPFAM" id="SSF54427">
    <property type="entry name" value="NTF2-like"/>
    <property type="match status" value="1"/>
</dbReference>
<dbReference type="InterPro" id="IPR036388">
    <property type="entry name" value="WH-like_DNA-bd_sf"/>
</dbReference>
<proteinExistence type="inferred from homology"/>
<dbReference type="PANTHER" id="PTHR30173:SF43">
    <property type="entry name" value="ECF RNA POLYMERASE SIGMA FACTOR SIGI-RELATED"/>
    <property type="match status" value="1"/>
</dbReference>
<accession>A0ABV3APT9</accession>
<dbReference type="InterPro" id="IPR032710">
    <property type="entry name" value="NTF2-like_dom_sf"/>
</dbReference>
<gene>
    <name evidence="8" type="ORF">AB0H04_44620</name>
</gene>
<dbReference type="SUPFAM" id="SSF88946">
    <property type="entry name" value="Sigma2 domain of RNA polymerase sigma factors"/>
    <property type="match status" value="1"/>
</dbReference>
<dbReference type="SUPFAM" id="SSF88659">
    <property type="entry name" value="Sigma3 and sigma4 domains of RNA polymerase sigma factors"/>
    <property type="match status" value="1"/>
</dbReference>
<evidence type="ECO:0000256" key="3">
    <source>
        <dbReference type="ARBA" id="ARBA00023015"/>
    </source>
</evidence>
<dbReference type="InterPro" id="IPR013324">
    <property type="entry name" value="RNA_pol_sigma_r3/r4-like"/>
</dbReference>
<feature type="domain" description="RNA polymerase sigma factor 70 region 4 type 2" evidence="7">
    <location>
        <begin position="106"/>
        <end position="158"/>
    </location>
</feature>
<comment type="similarity">
    <text evidence="1">Belongs to the sigma-70 factor family. ECF subfamily.</text>
</comment>
<protein>
    <submittedName>
        <fullName evidence="8">Sigma factor-like helix-turn-helix DNA-binding protein</fullName>
    </submittedName>
</protein>
<dbReference type="RefSeq" id="WP_030654666.1">
    <property type="nucleotide sequence ID" value="NZ_JBFAEG010000060.1"/>
</dbReference>
<evidence type="ECO:0000259" key="7">
    <source>
        <dbReference type="Pfam" id="PF08281"/>
    </source>
</evidence>
<dbReference type="InterPro" id="IPR013325">
    <property type="entry name" value="RNA_pol_sigma_r2"/>
</dbReference>
<name>A0ABV3APT9_9ACTN</name>
<keyword evidence="9" id="KW-1185">Reference proteome</keyword>
<reference evidence="8 9" key="1">
    <citation type="submission" date="2024-06" db="EMBL/GenBank/DDBJ databases">
        <title>The Natural Products Discovery Center: Release of the First 8490 Sequenced Strains for Exploring Actinobacteria Biosynthetic Diversity.</title>
        <authorList>
            <person name="Kalkreuter E."/>
            <person name="Kautsar S.A."/>
            <person name="Yang D."/>
            <person name="Bader C.D."/>
            <person name="Teijaro C.N."/>
            <person name="Fluegel L."/>
            <person name="Davis C.M."/>
            <person name="Simpson J.R."/>
            <person name="Lauterbach L."/>
            <person name="Steele A.D."/>
            <person name="Gui C."/>
            <person name="Meng S."/>
            <person name="Li G."/>
            <person name="Viehrig K."/>
            <person name="Ye F."/>
            <person name="Su P."/>
            <person name="Kiefer A.F."/>
            <person name="Nichols A."/>
            <person name="Cepeda A.J."/>
            <person name="Yan W."/>
            <person name="Fan B."/>
            <person name="Jiang Y."/>
            <person name="Adhikari A."/>
            <person name="Zheng C.-J."/>
            <person name="Schuster L."/>
            <person name="Cowan T.M."/>
            <person name="Smanski M.J."/>
            <person name="Chevrette M.G."/>
            <person name="De Carvalho L.P.S."/>
            <person name="Shen B."/>
        </authorList>
    </citation>
    <scope>NUCLEOTIDE SEQUENCE [LARGE SCALE GENOMIC DNA]</scope>
    <source>
        <strain evidence="8 9">NPDC020594</strain>
    </source>
</reference>